<dbReference type="Gene3D" id="3.40.50.1820">
    <property type="entry name" value="alpha/beta hydrolase"/>
    <property type="match status" value="1"/>
</dbReference>
<evidence type="ECO:0000313" key="3">
    <source>
        <dbReference type="Proteomes" id="UP000095401"/>
    </source>
</evidence>
<gene>
    <name evidence="2" type="ORF">BI364_16560</name>
</gene>
<keyword evidence="3" id="KW-1185">Reference proteome</keyword>
<dbReference type="GO" id="GO:0046503">
    <property type="term" value="P:glycerolipid catabolic process"/>
    <property type="evidence" value="ECO:0007669"/>
    <property type="project" value="TreeGrafter"/>
</dbReference>
<dbReference type="SUPFAM" id="SSF53474">
    <property type="entry name" value="alpha/beta-Hydrolases"/>
    <property type="match status" value="1"/>
</dbReference>
<keyword evidence="2" id="KW-0378">Hydrolase</keyword>
<accession>A0A1D8ISE9</accession>
<dbReference type="InterPro" id="IPR000073">
    <property type="entry name" value="AB_hydrolase_1"/>
</dbReference>
<protein>
    <submittedName>
        <fullName evidence="2">Alpha/beta hydrolase</fullName>
    </submittedName>
</protein>
<name>A0A1D8ISE9_9GAMM</name>
<dbReference type="Proteomes" id="UP000095401">
    <property type="component" value="Chromosome"/>
</dbReference>
<dbReference type="PANTHER" id="PTHR43433:SF5">
    <property type="entry name" value="AB HYDROLASE-1 DOMAIN-CONTAINING PROTEIN"/>
    <property type="match status" value="1"/>
</dbReference>
<dbReference type="EMBL" id="CP017415">
    <property type="protein sequence ID" value="AOU99325.1"/>
    <property type="molecule type" value="Genomic_DNA"/>
</dbReference>
<evidence type="ECO:0000313" key="2">
    <source>
        <dbReference type="EMBL" id="AOU99325.1"/>
    </source>
</evidence>
<dbReference type="Pfam" id="PF00561">
    <property type="entry name" value="Abhydrolase_1"/>
    <property type="match status" value="1"/>
</dbReference>
<reference evidence="3" key="1">
    <citation type="submission" date="2016-09" db="EMBL/GenBank/DDBJ databases">
        <title>Acidihalobacter prosperus F5.</title>
        <authorList>
            <person name="Khaleque H.N."/>
            <person name="Ramsay J.P."/>
            <person name="Kaksonen A.H."/>
            <person name="Boxall N.J."/>
            <person name="Watkin E.L.J."/>
        </authorList>
    </citation>
    <scope>NUCLEOTIDE SEQUENCE [LARGE SCALE GENOMIC DNA]</scope>
    <source>
        <strain evidence="3">F5</strain>
    </source>
</reference>
<dbReference type="KEGG" id="aprs:BI364_16560"/>
<proteinExistence type="predicted"/>
<sequence>MKTLKANGIELAYDSQGDASDDVILLISGFGTQMIRWTDTFCQTLVARGYRVIRFDNRDTGYSTHFVRHAAPNFDSLAAMLMAGQRPDVPYTLHDMAHDAIGLLNALSIKRAHVVGRSMGGMIAQILASDHAKRVLSLTSIMSCTGNPALPQTSPDIMAMMTRPAIDPFSDEAGFLAHSLAFARRIAGSGHPFDEESHRTLILQEVRRAYDPDGVGRQLAAIAVTGDRRARLATIKAPTLVVHGAEDPLLLPACGEDTASSIPNAEFLLIDGMGHELPAPLYRTFVDAIDRTARRALHA</sequence>
<dbReference type="RefSeq" id="WP_070079674.1">
    <property type="nucleotide sequence ID" value="NZ_CP017415.1"/>
</dbReference>
<evidence type="ECO:0000259" key="1">
    <source>
        <dbReference type="Pfam" id="PF00561"/>
    </source>
</evidence>
<feature type="domain" description="AB hydrolase-1" evidence="1">
    <location>
        <begin position="23"/>
        <end position="276"/>
    </location>
</feature>
<dbReference type="InterPro" id="IPR029058">
    <property type="entry name" value="AB_hydrolase_fold"/>
</dbReference>
<dbReference type="PANTHER" id="PTHR43433">
    <property type="entry name" value="HYDROLASE, ALPHA/BETA FOLD FAMILY PROTEIN"/>
    <property type="match status" value="1"/>
</dbReference>
<dbReference type="AlphaFoldDB" id="A0A1D8ISE9"/>
<organism evidence="2 3">
    <name type="scientific">Acidihalobacter yilgarnensis</name>
    <dbReference type="NCBI Taxonomy" id="2819280"/>
    <lineage>
        <taxon>Bacteria</taxon>
        <taxon>Pseudomonadati</taxon>
        <taxon>Pseudomonadota</taxon>
        <taxon>Gammaproteobacteria</taxon>
        <taxon>Chromatiales</taxon>
        <taxon>Ectothiorhodospiraceae</taxon>
        <taxon>Acidihalobacter</taxon>
    </lineage>
</organism>
<dbReference type="GO" id="GO:0004806">
    <property type="term" value="F:triacylglycerol lipase activity"/>
    <property type="evidence" value="ECO:0007669"/>
    <property type="project" value="TreeGrafter"/>
</dbReference>
<dbReference type="InterPro" id="IPR050471">
    <property type="entry name" value="AB_hydrolase"/>
</dbReference>